<evidence type="ECO:0000256" key="1">
    <source>
        <dbReference type="ARBA" id="ARBA00001947"/>
    </source>
</evidence>
<comment type="similarity">
    <text evidence="2 6">Belongs to the zinc-containing alcohol dehydrogenase family.</text>
</comment>
<dbReference type="SUPFAM" id="SSF51735">
    <property type="entry name" value="NAD(P)-binding Rossmann-fold domains"/>
    <property type="match status" value="1"/>
</dbReference>
<dbReference type="Gene3D" id="3.90.180.10">
    <property type="entry name" value="Medium-chain alcohol dehydrogenases, catalytic domain"/>
    <property type="match status" value="1"/>
</dbReference>
<feature type="domain" description="Enoyl reductase (ER)" evidence="7">
    <location>
        <begin position="11"/>
        <end position="377"/>
    </location>
</feature>
<dbReference type="InterPro" id="IPR013149">
    <property type="entry name" value="ADH-like_C"/>
</dbReference>
<evidence type="ECO:0000259" key="7">
    <source>
        <dbReference type="SMART" id="SM00829"/>
    </source>
</evidence>
<evidence type="ECO:0000256" key="5">
    <source>
        <dbReference type="ARBA" id="ARBA00023002"/>
    </source>
</evidence>
<dbReference type="EMBL" id="ML996565">
    <property type="protein sequence ID" value="KAF2762618.1"/>
    <property type="molecule type" value="Genomic_DNA"/>
</dbReference>
<dbReference type="SMART" id="SM00829">
    <property type="entry name" value="PKS_ER"/>
    <property type="match status" value="1"/>
</dbReference>
<evidence type="ECO:0000256" key="6">
    <source>
        <dbReference type="RuleBase" id="RU361277"/>
    </source>
</evidence>
<dbReference type="InterPro" id="IPR013154">
    <property type="entry name" value="ADH-like_N"/>
</dbReference>
<keyword evidence="3 6" id="KW-0479">Metal-binding</keyword>
<reference evidence="8" key="1">
    <citation type="journal article" date="2020" name="Stud. Mycol.">
        <title>101 Dothideomycetes genomes: a test case for predicting lifestyles and emergence of pathogens.</title>
        <authorList>
            <person name="Haridas S."/>
            <person name="Albert R."/>
            <person name="Binder M."/>
            <person name="Bloem J."/>
            <person name="Labutti K."/>
            <person name="Salamov A."/>
            <person name="Andreopoulos B."/>
            <person name="Baker S."/>
            <person name="Barry K."/>
            <person name="Bills G."/>
            <person name="Bluhm B."/>
            <person name="Cannon C."/>
            <person name="Castanera R."/>
            <person name="Culley D."/>
            <person name="Daum C."/>
            <person name="Ezra D."/>
            <person name="Gonzalez J."/>
            <person name="Henrissat B."/>
            <person name="Kuo A."/>
            <person name="Liang C."/>
            <person name="Lipzen A."/>
            <person name="Lutzoni F."/>
            <person name="Magnuson J."/>
            <person name="Mondo S."/>
            <person name="Nolan M."/>
            <person name="Ohm R."/>
            <person name="Pangilinan J."/>
            <person name="Park H.-J."/>
            <person name="Ramirez L."/>
            <person name="Alfaro M."/>
            <person name="Sun H."/>
            <person name="Tritt A."/>
            <person name="Yoshinaga Y."/>
            <person name="Zwiers L.-H."/>
            <person name="Turgeon B."/>
            <person name="Goodwin S."/>
            <person name="Spatafora J."/>
            <person name="Crous P."/>
            <person name="Grigoriev I."/>
        </authorList>
    </citation>
    <scope>NUCLEOTIDE SEQUENCE</scope>
    <source>
        <strain evidence="8">CBS 121739</strain>
    </source>
</reference>
<dbReference type="GeneID" id="54489997"/>
<dbReference type="GO" id="GO:0016491">
    <property type="term" value="F:oxidoreductase activity"/>
    <property type="evidence" value="ECO:0007669"/>
    <property type="project" value="UniProtKB-KW"/>
</dbReference>
<keyword evidence="5" id="KW-0560">Oxidoreductase</keyword>
<dbReference type="Pfam" id="PF00107">
    <property type="entry name" value="ADH_zinc_N"/>
    <property type="match status" value="1"/>
</dbReference>
<name>A0A6A6WKD1_9PEZI</name>
<evidence type="ECO:0000256" key="4">
    <source>
        <dbReference type="ARBA" id="ARBA00022833"/>
    </source>
</evidence>
<dbReference type="SUPFAM" id="SSF50129">
    <property type="entry name" value="GroES-like"/>
    <property type="match status" value="1"/>
</dbReference>
<comment type="cofactor">
    <cofactor evidence="1 6">
        <name>Zn(2+)</name>
        <dbReference type="ChEBI" id="CHEBI:29105"/>
    </cofactor>
</comment>
<gene>
    <name evidence="8" type="ORF">EJ05DRAFT_529943</name>
</gene>
<dbReference type="AlphaFoldDB" id="A0A6A6WKD1"/>
<organism evidence="8 9">
    <name type="scientific">Pseudovirgaria hyperparasitica</name>
    <dbReference type="NCBI Taxonomy" id="470096"/>
    <lineage>
        <taxon>Eukaryota</taxon>
        <taxon>Fungi</taxon>
        <taxon>Dikarya</taxon>
        <taxon>Ascomycota</taxon>
        <taxon>Pezizomycotina</taxon>
        <taxon>Dothideomycetes</taxon>
        <taxon>Dothideomycetes incertae sedis</taxon>
        <taxon>Acrospermales</taxon>
        <taxon>Acrospermaceae</taxon>
        <taxon>Pseudovirgaria</taxon>
    </lineage>
</organism>
<accession>A0A6A6WKD1</accession>
<dbReference type="InterPro" id="IPR011032">
    <property type="entry name" value="GroES-like_sf"/>
</dbReference>
<dbReference type="Pfam" id="PF08240">
    <property type="entry name" value="ADH_N"/>
    <property type="match status" value="1"/>
</dbReference>
<dbReference type="RefSeq" id="XP_033605069.1">
    <property type="nucleotide sequence ID" value="XM_033748943.1"/>
</dbReference>
<dbReference type="InterPro" id="IPR020843">
    <property type="entry name" value="ER"/>
</dbReference>
<proteinExistence type="inferred from homology"/>
<dbReference type="InterPro" id="IPR002328">
    <property type="entry name" value="ADH_Zn_CS"/>
</dbReference>
<dbReference type="OrthoDB" id="1560166at2759"/>
<keyword evidence="4 6" id="KW-0862">Zinc</keyword>
<evidence type="ECO:0000256" key="3">
    <source>
        <dbReference type="ARBA" id="ARBA00022723"/>
    </source>
</evidence>
<dbReference type="PROSITE" id="PS00059">
    <property type="entry name" value="ADH_ZINC"/>
    <property type="match status" value="1"/>
</dbReference>
<dbReference type="PANTHER" id="PTHR43350:SF2">
    <property type="entry name" value="GROES-LIKE ZINC-BINDING ALCOHOL DEHYDROGENASE FAMILY PROTEIN"/>
    <property type="match status" value="1"/>
</dbReference>
<evidence type="ECO:0000313" key="9">
    <source>
        <dbReference type="Proteomes" id="UP000799437"/>
    </source>
</evidence>
<dbReference type="Proteomes" id="UP000799437">
    <property type="component" value="Unassembled WGS sequence"/>
</dbReference>
<evidence type="ECO:0000313" key="8">
    <source>
        <dbReference type="EMBL" id="KAF2762618.1"/>
    </source>
</evidence>
<sequence>MATARAIVSHGPLSEKKWKLEDVKIVDPKDDQIVVRMVASGVCHTDINFGNIPEGIPGAQYPIIFGHEGSGYVEKIGDKVKKVAVGDPVLLSFSSCGKCRLCEDKHPAHCDEFTPLNFIGRKSFAKLSSSEPDIAGSFFGQSSFASLSVVDEKSVVNIKGLVNSKEELIKLCPLGCGIQTGTGCIISVTEAKPEDTVAVIGLGGVGLSCIMAANIAGVKTIIGVDRVESRMQLAKELGATHTINTSSFSPESPQDFAEAVQKIDKNGPTITVDTTGVVDLIHQAYDLTRAQGKIVPLGMVPPGSKLNIDITDMVVTGKKIMGTIEGDAVPDVWIPKMIQWWREGQLPFDRLIKVFKAEDFEEAVHQMHTGETVKPIITW</sequence>
<protein>
    <submittedName>
        <fullName evidence="8">GroES-like protein</fullName>
    </submittedName>
</protein>
<dbReference type="GO" id="GO:0008270">
    <property type="term" value="F:zinc ion binding"/>
    <property type="evidence" value="ECO:0007669"/>
    <property type="project" value="InterPro"/>
</dbReference>
<dbReference type="FunFam" id="3.40.50.720:FF:000003">
    <property type="entry name" value="S-(hydroxymethyl)glutathione dehydrogenase"/>
    <property type="match status" value="1"/>
</dbReference>
<dbReference type="CDD" id="cd08278">
    <property type="entry name" value="benzyl_alcohol_DH"/>
    <property type="match status" value="1"/>
</dbReference>
<dbReference type="Gene3D" id="3.40.50.720">
    <property type="entry name" value="NAD(P)-binding Rossmann-like Domain"/>
    <property type="match status" value="1"/>
</dbReference>
<evidence type="ECO:0000256" key="2">
    <source>
        <dbReference type="ARBA" id="ARBA00008072"/>
    </source>
</evidence>
<dbReference type="PANTHER" id="PTHR43350">
    <property type="entry name" value="NAD-DEPENDENT ALCOHOL DEHYDROGENASE"/>
    <property type="match status" value="1"/>
</dbReference>
<keyword evidence="9" id="KW-1185">Reference proteome</keyword>
<dbReference type="InterPro" id="IPR036291">
    <property type="entry name" value="NAD(P)-bd_dom_sf"/>
</dbReference>